<evidence type="ECO:0000259" key="9">
    <source>
        <dbReference type="PROSITE" id="PS50240"/>
    </source>
</evidence>
<evidence type="ECO:0000256" key="7">
    <source>
        <dbReference type="RuleBase" id="RU363034"/>
    </source>
</evidence>
<dbReference type="InterPro" id="IPR058584">
    <property type="entry name" value="IMB1_TNPO1-like_TPR"/>
</dbReference>
<dbReference type="SUPFAM" id="SSF48371">
    <property type="entry name" value="ARM repeat"/>
    <property type="match status" value="1"/>
</dbReference>
<keyword evidence="3" id="KW-0677">Repeat</keyword>
<evidence type="ECO:0000256" key="1">
    <source>
        <dbReference type="ARBA" id="ARBA00022670"/>
    </source>
</evidence>
<protein>
    <submittedName>
        <fullName evidence="10">Serine protease 27</fullName>
    </submittedName>
</protein>
<evidence type="ECO:0000313" key="11">
    <source>
        <dbReference type="Proteomes" id="UP000298787"/>
    </source>
</evidence>
<keyword evidence="4 7" id="KW-0378">Hydrolase</keyword>
<dbReference type="PRINTS" id="PR00722">
    <property type="entry name" value="CHYMOTRYPSIN"/>
</dbReference>
<evidence type="ECO:0000256" key="8">
    <source>
        <dbReference type="SAM" id="MobiDB-lite"/>
    </source>
</evidence>
<keyword evidence="1 7" id="KW-0645">Protease</keyword>
<dbReference type="PROSITE" id="PS00135">
    <property type="entry name" value="TRYPSIN_SER"/>
    <property type="match status" value="1"/>
</dbReference>
<dbReference type="InterPro" id="IPR033116">
    <property type="entry name" value="TRYPSIN_SER"/>
</dbReference>
<accession>A0A4U5VRI0</accession>
<dbReference type="PROSITE" id="PS00134">
    <property type="entry name" value="TRYPSIN_HIS"/>
    <property type="match status" value="1"/>
</dbReference>
<evidence type="ECO:0000256" key="5">
    <source>
        <dbReference type="ARBA" id="ARBA00022825"/>
    </source>
</evidence>
<organism evidence="10 11">
    <name type="scientific">Collichthys lucidus</name>
    <name type="common">Big head croaker</name>
    <name type="synonym">Sciaena lucida</name>
    <dbReference type="NCBI Taxonomy" id="240159"/>
    <lineage>
        <taxon>Eukaryota</taxon>
        <taxon>Metazoa</taxon>
        <taxon>Chordata</taxon>
        <taxon>Craniata</taxon>
        <taxon>Vertebrata</taxon>
        <taxon>Euteleostomi</taxon>
        <taxon>Actinopterygii</taxon>
        <taxon>Neopterygii</taxon>
        <taxon>Teleostei</taxon>
        <taxon>Neoteleostei</taxon>
        <taxon>Acanthomorphata</taxon>
        <taxon>Eupercaria</taxon>
        <taxon>Sciaenidae</taxon>
        <taxon>Collichthys</taxon>
    </lineage>
</organism>
<proteinExistence type="predicted"/>
<dbReference type="SMART" id="SM00020">
    <property type="entry name" value="Tryp_SPc"/>
    <property type="match status" value="1"/>
</dbReference>
<feature type="region of interest" description="Disordered" evidence="8">
    <location>
        <begin position="414"/>
        <end position="445"/>
    </location>
</feature>
<reference evidence="10 11" key="1">
    <citation type="submission" date="2019-01" db="EMBL/GenBank/DDBJ databases">
        <title>Genome Assembly of Collichthys lucidus.</title>
        <authorList>
            <person name="Cai M."/>
            <person name="Xiao S."/>
        </authorList>
    </citation>
    <scope>NUCLEOTIDE SEQUENCE [LARGE SCALE GENOMIC DNA]</scope>
    <source>
        <strain evidence="10">JT15FE1705JMU</strain>
        <tissue evidence="10">Muscle</tissue>
    </source>
</reference>
<keyword evidence="5 7" id="KW-0720">Serine protease</keyword>
<dbReference type="Gene3D" id="1.25.10.10">
    <property type="entry name" value="Leucine-rich Repeat Variant"/>
    <property type="match status" value="1"/>
</dbReference>
<dbReference type="Gene3D" id="2.40.10.10">
    <property type="entry name" value="Trypsin-like serine proteases"/>
    <property type="match status" value="1"/>
</dbReference>
<keyword evidence="11" id="KW-1185">Reference proteome</keyword>
<dbReference type="GO" id="GO:0004252">
    <property type="term" value="F:serine-type endopeptidase activity"/>
    <property type="evidence" value="ECO:0007669"/>
    <property type="project" value="InterPro"/>
</dbReference>
<dbReference type="EMBL" id="CM014100">
    <property type="protein sequence ID" value="TKS91186.1"/>
    <property type="molecule type" value="Genomic_DNA"/>
</dbReference>
<feature type="domain" description="Peptidase S1" evidence="9">
    <location>
        <begin position="5"/>
        <end position="275"/>
    </location>
</feature>
<dbReference type="InterPro" id="IPR009003">
    <property type="entry name" value="Peptidase_S1_PA"/>
</dbReference>
<dbReference type="PANTHER" id="PTHR24252">
    <property type="entry name" value="ACROSIN-RELATED"/>
    <property type="match status" value="1"/>
</dbReference>
<name>A0A4U5VRI0_COLLU</name>
<keyword evidence="6" id="KW-1015">Disulfide bond</keyword>
<evidence type="ECO:0000256" key="3">
    <source>
        <dbReference type="ARBA" id="ARBA00022737"/>
    </source>
</evidence>
<dbReference type="SUPFAM" id="SSF50494">
    <property type="entry name" value="Trypsin-like serine proteases"/>
    <property type="match status" value="1"/>
</dbReference>
<dbReference type="InterPro" id="IPR011989">
    <property type="entry name" value="ARM-like"/>
</dbReference>
<dbReference type="PROSITE" id="PS50240">
    <property type="entry name" value="TRYPSIN_DOM"/>
    <property type="match status" value="1"/>
</dbReference>
<dbReference type="Proteomes" id="UP000298787">
    <property type="component" value="Chromosome 23"/>
</dbReference>
<dbReference type="CDD" id="cd00190">
    <property type="entry name" value="Tryp_SPc"/>
    <property type="match status" value="1"/>
</dbReference>
<feature type="compositionally biased region" description="Basic and acidic residues" evidence="8">
    <location>
        <begin position="414"/>
        <end position="425"/>
    </location>
</feature>
<evidence type="ECO:0000256" key="2">
    <source>
        <dbReference type="ARBA" id="ARBA00022729"/>
    </source>
</evidence>
<evidence type="ECO:0000256" key="6">
    <source>
        <dbReference type="ARBA" id="ARBA00023157"/>
    </source>
</evidence>
<keyword evidence="2" id="KW-0732">Signal</keyword>
<dbReference type="InterPro" id="IPR018114">
    <property type="entry name" value="TRYPSIN_HIS"/>
</dbReference>
<dbReference type="InterPro" id="IPR001254">
    <property type="entry name" value="Trypsin_dom"/>
</dbReference>
<dbReference type="InterPro" id="IPR043504">
    <property type="entry name" value="Peptidase_S1_PA_chymotrypsin"/>
</dbReference>
<dbReference type="AlphaFoldDB" id="A0A4U5VRI0"/>
<dbReference type="Pfam" id="PF00089">
    <property type="entry name" value="Trypsin"/>
    <property type="match status" value="1"/>
</dbReference>
<evidence type="ECO:0000256" key="4">
    <source>
        <dbReference type="ARBA" id="ARBA00022801"/>
    </source>
</evidence>
<dbReference type="PANTHER" id="PTHR24252:SF7">
    <property type="entry name" value="HYALIN"/>
    <property type="match status" value="1"/>
</dbReference>
<dbReference type="Pfam" id="PF25574">
    <property type="entry name" value="TPR_IMB1"/>
    <property type="match status" value="1"/>
</dbReference>
<evidence type="ECO:0000313" key="10">
    <source>
        <dbReference type="EMBL" id="TKS91186.1"/>
    </source>
</evidence>
<gene>
    <name evidence="10" type="ORF">D9C73_026616</name>
</gene>
<dbReference type="STRING" id="240159.A0A4U5VRI0"/>
<feature type="compositionally biased region" description="Polar residues" evidence="8">
    <location>
        <begin position="428"/>
        <end position="445"/>
    </location>
</feature>
<dbReference type="FunFam" id="2.40.10.10:FF:000024">
    <property type="entry name" value="Serine protease 53"/>
    <property type="match status" value="1"/>
</dbReference>
<dbReference type="GO" id="GO:0006508">
    <property type="term" value="P:proteolysis"/>
    <property type="evidence" value="ECO:0007669"/>
    <property type="project" value="UniProtKB-KW"/>
</dbReference>
<dbReference type="InterPro" id="IPR016024">
    <property type="entry name" value="ARM-type_fold"/>
</dbReference>
<sequence>MNSRIVRGEDAAAGAWPWQVSLHQSSRHFCGGSLINDQWILSAAHCLLRSGKPISASSVTVFLGRETQQLPNNNEVSRGVSRFIIHPGFNRTTNNNDISLLQLSSPVTFTNFIRPVCLPSAGSVFDAGTTCFVTGWGSIRDAAALPSPQRLQQVSLPIVSNSRCNRSYDGEITDNMICAGLEEGGKDACHGDSGGPLVAKNGSRWVEVGVVSFGEGCADRNFPGVYTRVSRVQTTQSDSEAPASRPGHNLVGEGFDVVKLTTTGAYVVNVQDSMSLPELCPRSYCDSHYPSCVHALIVTVSYVPQNVLRKILSAFGDIALAIGGEFKKYLDIVLDTLQQASQAQVDKPRVEFILSFIHHIAEDEDHSDGVVANAAGLIGDLCTAFGKYVMKLVEVRPLINDLLTEDCCSSGKESERFERHGERRQTAPLESNSSVFVTSVHSKQK</sequence>
<dbReference type="InterPro" id="IPR001314">
    <property type="entry name" value="Peptidase_S1A"/>
</dbReference>